<keyword evidence="2" id="KW-1277">Toxin-antitoxin system</keyword>
<dbReference type="EMBL" id="FSRE01000004">
    <property type="protein sequence ID" value="SIO15660.1"/>
    <property type="molecule type" value="Genomic_DNA"/>
</dbReference>
<dbReference type="AlphaFoldDB" id="A0A1N6H7E7"/>
<dbReference type="OrthoDB" id="9801234at2"/>
<dbReference type="SUPFAM" id="SSF143011">
    <property type="entry name" value="RelE-like"/>
    <property type="match status" value="1"/>
</dbReference>
<comment type="similarity">
    <text evidence="1">Belongs to the RelE toxin family.</text>
</comment>
<dbReference type="Pfam" id="PF05016">
    <property type="entry name" value="ParE_toxin"/>
    <property type="match status" value="1"/>
</dbReference>
<name>A0A1N6H7E7_9GAMM</name>
<gene>
    <name evidence="3" type="ORF">SAMN05443662_1589</name>
</gene>
<evidence type="ECO:0000313" key="3">
    <source>
        <dbReference type="EMBL" id="SIO15660.1"/>
    </source>
</evidence>
<dbReference type="InterPro" id="IPR007712">
    <property type="entry name" value="RelE/ParE_toxin"/>
</dbReference>
<evidence type="ECO:0000256" key="1">
    <source>
        <dbReference type="ARBA" id="ARBA00006226"/>
    </source>
</evidence>
<evidence type="ECO:0000313" key="4">
    <source>
        <dbReference type="Proteomes" id="UP000198461"/>
    </source>
</evidence>
<proteinExistence type="inferred from homology"/>
<dbReference type="Proteomes" id="UP000198461">
    <property type="component" value="Unassembled WGS sequence"/>
</dbReference>
<dbReference type="Gene3D" id="3.30.2310.20">
    <property type="entry name" value="RelE-like"/>
    <property type="match status" value="1"/>
</dbReference>
<keyword evidence="4" id="KW-1185">Reference proteome</keyword>
<accession>A0A1N6H7E7</accession>
<dbReference type="RefSeq" id="WP_074201867.1">
    <property type="nucleotide sequence ID" value="NZ_FSRE01000004.1"/>
</dbReference>
<evidence type="ECO:0000256" key="2">
    <source>
        <dbReference type="ARBA" id="ARBA00022649"/>
    </source>
</evidence>
<organism evidence="3 4">
    <name type="scientific">Sulfurivirga caldicuralii</name>
    <dbReference type="NCBI Taxonomy" id="364032"/>
    <lineage>
        <taxon>Bacteria</taxon>
        <taxon>Pseudomonadati</taxon>
        <taxon>Pseudomonadota</taxon>
        <taxon>Gammaproteobacteria</taxon>
        <taxon>Thiotrichales</taxon>
        <taxon>Piscirickettsiaceae</taxon>
        <taxon>Sulfurivirga</taxon>
    </lineage>
</organism>
<protein>
    <submittedName>
        <fullName evidence="3">mRNA interferase RelE/StbE</fullName>
    </submittedName>
</protein>
<dbReference type="InterPro" id="IPR035093">
    <property type="entry name" value="RelE/ParE_toxin_dom_sf"/>
</dbReference>
<dbReference type="PANTHER" id="PTHR35601:SF1">
    <property type="entry name" value="TOXIN RELE"/>
    <property type="match status" value="1"/>
</dbReference>
<reference evidence="3 4" key="1">
    <citation type="submission" date="2016-11" db="EMBL/GenBank/DDBJ databases">
        <authorList>
            <person name="Jaros S."/>
            <person name="Januszkiewicz K."/>
            <person name="Wedrychowicz H."/>
        </authorList>
    </citation>
    <scope>NUCLEOTIDE SEQUENCE [LARGE SCALE GENOMIC DNA]</scope>
    <source>
        <strain evidence="3 4">DSM 17737</strain>
    </source>
</reference>
<dbReference type="PANTHER" id="PTHR35601">
    <property type="entry name" value="TOXIN RELE"/>
    <property type="match status" value="1"/>
</dbReference>
<dbReference type="STRING" id="364032.SAMN05443662_1589"/>
<dbReference type="NCBIfam" id="TIGR02385">
    <property type="entry name" value="RelE_StbE"/>
    <property type="match status" value="1"/>
</dbReference>
<sequence length="94" mass="11302">MSYKLAFHPQALREWKKLDGTLQTQLKKKLAERLKNPHVPSDRLTGHPCRYKIKLRQSGYRLVYEVKDQQLIVVVLAIRKRERSQIYRQAHNRH</sequence>